<evidence type="ECO:0000313" key="14">
    <source>
        <dbReference type="EMBL" id="ABU60005.1"/>
    </source>
</evidence>
<proteinExistence type="inferred from homology"/>
<keyword evidence="3" id="KW-1003">Cell membrane</keyword>
<keyword evidence="6" id="KW-0441">Lipid A biosynthesis</keyword>
<evidence type="ECO:0000313" key="15">
    <source>
        <dbReference type="Proteomes" id="UP000000263"/>
    </source>
</evidence>
<comment type="similarity">
    <text evidence="2">Belongs to the EamA transporter family.</text>
</comment>
<evidence type="ECO:0000256" key="5">
    <source>
        <dbReference type="ARBA" id="ARBA00022519"/>
    </source>
</evidence>
<evidence type="ECO:0000256" key="10">
    <source>
        <dbReference type="ARBA" id="ARBA00023098"/>
    </source>
</evidence>
<keyword evidence="15" id="KW-1185">Reference proteome</keyword>
<dbReference type="InterPro" id="IPR000620">
    <property type="entry name" value="EamA_dom"/>
</dbReference>
<keyword evidence="11 12" id="KW-0472">Membrane</keyword>
<comment type="subcellular location">
    <subcellularLocation>
        <location evidence="1">Cell membrane</location>
        <topology evidence="1">Multi-pass membrane protein</topology>
    </subcellularLocation>
</comment>
<keyword evidence="7 12" id="KW-0812">Transmembrane</keyword>
<feature type="transmembrane region" description="Helical" evidence="12">
    <location>
        <begin position="80"/>
        <end position="100"/>
    </location>
</feature>
<keyword evidence="10" id="KW-0443">Lipid metabolism</keyword>
<dbReference type="SUPFAM" id="SSF103481">
    <property type="entry name" value="Multidrug resistance efflux transporter EmrE"/>
    <property type="match status" value="1"/>
</dbReference>
<sequence>MTPMMLTLILILIPTITGVAGQLLLKVGMAQLGALEISIAALPSLMMRIVTSPYILIGLTIYFGGVFFWLLALNRADLSYVYPFASLSYVLITLASWLLLHEAVPPLRWIGLAVICIGVILVARS</sequence>
<protein>
    <recommendedName>
        <fullName evidence="13">EamA domain-containing protein</fullName>
    </recommendedName>
</protein>
<dbReference type="eggNOG" id="COG2510">
    <property type="taxonomic scope" value="Bacteria"/>
</dbReference>
<dbReference type="HOGENOM" id="CLU_131462_2_0_0"/>
<keyword evidence="8" id="KW-0448">Lipopolysaccharide biosynthesis</keyword>
<dbReference type="RefSeq" id="WP_012122428.1">
    <property type="nucleotide sequence ID" value="NC_009767.1"/>
</dbReference>
<gene>
    <name evidence="14" type="ordered locus">Rcas_3972</name>
</gene>
<dbReference type="PANTHER" id="PTHR30561:SF9">
    <property type="entry name" value="4-AMINO-4-DEOXY-L-ARABINOSE-PHOSPHOUNDECAPRENOL FLIPPASE SUBUNIT ARNF-RELATED"/>
    <property type="match status" value="1"/>
</dbReference>
<dbReference type="Proteomes" id="UP000000263">
    <property type="component" value="Chromosome"/>
</dbReference>
<dbReference type="EMBL" id="CP000804">
    <property type="protein sequence ID" value="ABU60005.1"/>
    <property type="molecule type" value="Genomic_DNA"/>
</dbReference>
<keyword evidence="4" id="KW-0444">Lipid biosynthesis</keyword>
<dbReference type="AlphaFoldDB" id="A7NR09"/>
<evidence type="ECO:0000259" key="13">
    <source>
        <dbReference type="Pfam" id="PF00892"/>
    </source>
</evidence>
<evidence type="ECO:0000256" key="3">
    <source>
        <dbReference type="ARBA" id="ARBA00022475"/>
    </source>
</evidence>
<evidence type="ECO:0000256" key="11">
    <source>
        <dbReference type="ARBA" id="ARBA00023136"/>
    </source>
</evidence>
<keyword evidence="5" id="KW-0997">Cell inner membrane</keyword>
<evidence type="ECO:0000256" key="9">
    <source>
        <dbReference type="ARBA" id="ARBA00022989"/>
    </source>
</evidence>
<accession>A7NR09</accession>
<feature type="domain" description="EamA" evidence="13">
    <location>
        <begin position="4"/>
        <end position="123"/>
    </location>
</feature>
<dbReference type="InterPro" id="IPR037185">
    <property type="entry name" value="EmrE-like"/>
</dbReference>
<evidence type="ECO:0000256" key="6">
    <source>
        <dbReference type="ARBA" id="ARBA00022556"/>
    </source>
</evidence>
<keyword evidence="9 12" id="KW-1133">Transmembrane helix</keyword>
<dbReference type="GO" id="GO:0009103">
    <property type="term" value="P:lipopolysaccharide biosynthetic process"/>
    <property type="evidence" value="ECO:0007669"/>
    <property type="project" value="UniProtKB-KW"/>
</dbReference>
<feature type="transmembrane region" description="Helical" evidence="12">
    <location>
        <begin position="54"/>
        <end position="73"/>
    </location>
</feature>
<dbReference type="PANTHER" id="PTHR30561">
    <property type="entry name" value="SMR FAMILY PROTON-DEPENDENT DRUG EFFLUX TRANSPORTER SUGE"/>
    <property type="match status" value="1"/>
</dbReference>
<evidence type="ECO:0000256" key="1">
    <source>
        <dbReference type="ARBA" id="ARBA00004651"/>
    </source>
</evidence>
<dbReference type="GO" id="GO:0005886">
    <property type="term" value="C:plasma membrane"/>
    <property type="evidence" value="ECO:0007669"/>
    <property type="project" value="UniProtKB-SubCell"/>
</dbReference>
<evidence type="ECO:0000256" key="7">
    <source>
        <dbReference type="ARBA" id="ARBA00022692"/>
    </source>
</evidence>
<feature type="transmembrane region" description="Helical" evidence="12">
    <location>
        <begin position="106"/>
        <end position="123"/>
    </location>
</feature>
<evidence type="ECO:0000256" key="12">
    <source>
        <dbReference type="SAM" id="Phobius"/>
    </source>
</evidence>
<dbReference type="GO" id="GO:0022857">
    <property type="term" value="F:transmembrane transporter activity"/>
    <property type="evidence" value="ECO:0007669"/>
    <property type="project" value="InterPro"/>
</dbReference>
<dbReference type="InterPro" id="IPR000390">
    <property type="entry name" value="Small_drug/metabolite_transptr"/>
</dbReference>
<evidence type="ECO:0000256" key="8">
    <source>
        <dbReference type="ARBA" id="ARBA00022985"/>
    </source>
</evidence>
<dbReference type="Pfam" id="PF00892">
    <property type="entry name" value="EamA"/>
    <property type="match status" value="1"/>
</dbReference>
<evidence type="ECO:0000256" key="4">
    <source>
        <dbReference type="ARBA" id="ARBA00022516"/>
    </source>
</evidence>
<dbReference type="Gene3D" id="1.10.3730.20">
    <property type="match status" value="1"/>
</dbReference>
<dbReference type="STRING" id="383372.Rcas_3972"/>
<evidence type="ECO:0000256" key="2">
    <source>
        <dbReference type="ARBA" id="ARBA00007362"/>
    </source>
</evidence>
<organism evidence="14 15">
    <name type="scientific">Roseiflexus castenholzii (strain DSM 13941 / HLO8)</name>
    <dbReference type="NCBI Taxonomy" id="383372"/>
    <lineage>
        <taxon>Bacteria</taxon>
        <taxon>Bacillati</taxon>
        <taxon>Chloroflexota</taxon>
        <taxon>Chloroflexia</taxon>
        <taxon>Chloroflexales</taxon>
        <taxon>Roseiflexineae</taxon>
        <taxon>Roseiflexaceae</taxon>
        <taxon>Roseiflexus</taxon>
    </lineage>
</organism>
<dbReference type="KEGG" id="rca:Rcas_3972"/>
<reference evidence="14 15" key="1">
    <citation type="submission" date="2007-08" db="EMBL/GenBank/DDBJ databases">
        <title>Complete sequence of Roseiflexus castenholzii DSM 13941.</title>
        <authorList>
            <consortium name="US DOE Joint Genome Institute"/>
            <person name="Copeland A."/>
            <person name="Lucas S."/>
            <person name="Lapidus A."/>
            <person name="Barry K."/>
            <person name="Glavina del Rio T."/>
            <person name="Dalin E."/>
            <person name="Tice H."/>
            <person name="Pitluck S."/>
            <person name="Thompson L.S."/>
            <person name="Brettin T."/>
            <person name="Bruce D."/>
            <person name="Detter J.C."/>
            <person name="Han C."/>
            <person name="Tapia R."/>
            <person name="Schmutz J."/>
            <person name="Larimer F."/>
            <person name="Land M."/>
            <person name="Hauser L."/>
            <person name="Kyrpides N."/>
            <person name="Mikhailova N."/>
            <person name="Bryant D.A."/>
            <person name="Hanada S."/>
            <person name="Tsukatani Y."/>
            <person name="Richardson P."/>
        </authorList>
    </citation>
    <scope>NUCLEOTIDE SEQUENCE [LARGE SCALE GENOMIC DNA]</scope>
    <source>
        <strain evidence="15">DSM 13941 / HLO8</strain>
    </source>
</reference>
<name>A7NR09_ROSCS</name>